<dbReference type="SUPFAM" id="SSF54695">
    <property type="entry name" value="POZ domain"/>
    <property type="match status" value="1"/>
</dbReference>
<dbReference type="Gene3D" id="2.60.210.10">
    <property type="entry name" value="Apoptosis, Tumor Necrosis Factor Receptor Associated Protein 2, Chain A"/>
    <property type="match status" value="1"/>
</dbReference>
<gene>
    <name evidence="5" type="ORF">PAHAL_6G075700</name>
</gene>
<dbReference type="SUPFAM" id="SSF49599">
    <property type="entry name" value="TRAF domain-like"/>
    <property type="match status" value="1"/>
</dbReference>
<dbReference type="Pfam" id="PF24570">
    <property type="entry name" value="BACK_BPM_SPOP"/>
    <property type="match status" value="1"/>
</dbReference>
<dbReference type="Pfam" id="PF00651">
    <property type="entry name" value="BTB"/>
    <property type="match status" value="1"/>
</dbReference>
<accession>A0A2S3I1V6</accession>
<dbReference type="Pfam" id="PF22486">
    <property type="entry name" value="MATH_2"/>
    <property type="match status" value="1"/>
</dbReference>
<dbReference type="Gene3D" id="3.30.710.10">
    <property type="entry name" value="Potassium Channel Kv1.1, Chain A"/>
    <property type="match status" value="1"/>
</dbReference>
<dbReference type="InterPro" id="IPR011333">
    <property type="entry name" value="SKP1/BTB/POZ_sf"/>
</dbReference>
<dbReference type="InterPro" id="IPR056423">
    <property type="entry name" value="BACK_BPM_SPOP"/>
</dbReference>
<dbReference type="InterPro" id="IPR000210">
    <property type="entry name" value="BTB/POZ_dom"/>
</dbReference>
<dbReference type="InterPro" id="IPR045005">
    <property type="entry name" value="BPM1-6"/>
</dbReference>
<evidence type="ECO:0000256" key="1">
    <source>
        <dbReference type="ARBA" id="ARBA00004906"/>
    </source>
</evidence>
<feature type="signal peptide" evidence="3">
    <location>
        <begin position="1"/>
        <end position="19"/>
    </location>
</feature>
<dbReference type="PANTHER" id="PTHR26379:SF438">
    <property type="entry name" value="OS08G0128700 PROTEIN"/>
    <property type="match status" value="1"/>
</dbReference>
<feature type="chain" id="PRO_5015720757" description="BTB domain-containing protein" evidence="3">
    <location>
        <begin position="20"/>
        <end position="343"/>
    </location>
</feature>
<name>A0A2S3I1V6_9POAL</name>
<evidence type="ECO:0000259" key="4">
    <source>
        <dbReference type="PROSITE" id="PS50097"/>
    </source>
</evidence>
<comment type="pathway">
    <text evidence="1">Protein modification; protein ubiquitination.</text>
</comment>
<comment type="similarity">
    <text evidence="2">Belongs to the Tdpoz family.</text>
</comment>
<keyword evidence="3" id="KW-0732">Signal</keyword>
<dbReference type="InterPro" id="IPR008974">
    <property type="entry name" value="TRAF-like"/>
</dbReference>
<evidence type="ECO:0000313" key="5">
    <source>
        <dbReference type="EMBL" id="PAN34217.1"/>
    </source>
</evidence>
<reference evidence="5" key="1">
    <citation type="submission" date="2018-04" db="EMBL/GenBank/DDBJ databases">
        <title>WGS assembly of Panicum hallii.</title>
        <authorList>
            <person name="Lovell J."/>
            <person name="Jenkins J."/>
            <person name="Lowry D."/>
            <person name="Mamidi S."/>
            <person name="Sreedasyam A."/>
            <person name="Weng X."/>
            <person name="Barry K."/>
            <person name="Bonette J."/>
            <person name="Campitelli B."/>
            <person name="Daum C."/>
            <person name="Gordon S."/>
            <person name="Gould B."/>
            <person name="Lipzen A."/>
            <person name="Macqueen A."/>
            <person name="Palacio-Mejia J."/>
            <person name="Plott C."/>
            <person name="Shakirov E."/>
            <person name="Shu S."/>
            <person name="Yoshinaga Y."/>
            <person name="Zane M."/>
            <person name="Rokhsar D."/>
            <person name="Grimwood J."/>
            <person name="Schmutz J."/>
            <person name="Juenger T."/>
        </authorList>
    </citation>
    <scope>NUCLEOTIDE SEQUENCE [LARGE SCALE GENOMIC DNA]</scope>
    <source>
        <strain evidence="5">FIL2</strain>
    </source>
</reference>
<dbReference type="PANTHER" id="PTHR26379">
    <property type="entry name" value="BTB/POZ AND MATH DOMAIN-CONTAINING PROTEIN 1"/>
    <property type="match status" value="1"/>
</dbReference>
<feature type="domain" description="BTB" evidence="4">
    <location>
        <begin position="190"/>
        <end position="240"/>
    </location>
</feature>
<dbReference type="EMBL" id="CM008051">
    <property type="protein sequence ID" value="PAN34217.1"/>
    <property type="molecule type" value="Genomic_DNA"/>
</dbReference>
<dbReference type="Gramene" id="PAN34217">
    <property type="protein sequence ID" value="PAN34217"/>
    <property type="gene ID" value="PAHAL_6G075700"/>
</dbReference>
<dbReference type="InterPro" id="IPR002083">
    <property type="entry name" value="MATH/TRAF_dom"/>
</dbReference>
<protein>
    <recommendedName>
        <fullName evidence="4">BTB domain-containing protein</fullName>
    </recommendedName>
</protein>
<dbReference type="GO" id="GO:0016567">
    <property type="term" value="P:protein ubiquitination"/>
    <property type="evidence" value="ECO:0007669"/>
    <property type="project" value="InterPro"/>
</dbReference>
<organism evidence="5">
    <name type="scientific">Panicum hallii</name>
    <dbReference type="NCBI Taxonomy" id="206008"/>
    <lineage>
        <taxon>Eukaryota</taxon>
        <taxon>Viridiplantae</taxon>
        <taxon>Streptophyta</taxon>
        <taxon>Embryophyta</taxon>
        <taxon>Tracheophyta</taxon>
        <taxon>Spermatophyta</taxon>
        <taxon>Magnoliopsida</taxon>
        <taxon>Liliopsida</taxon>
        <taxon>Poales</taxon>
        <taxon>Poaceae</taxon>
        <taxon>PACMAD clade</taxon>
        <taxon>Panicoideae</taxon>
        <taxon>Panicodae</taxon>
        <taxon>Paniceae</taxon>
        <taxon>Panicinae</taxon>
        <taxon>Panicum</taxon>
        <taxon>Panicum sect. Panicum</taxon>
    </lineage>
</organism>
<evidence type="ECO:0000256" key="3">
    <source>
        <dbReference type="SAM" id="SignalP"/>
    </source>
</evidence>
<proteinExistence type="inferred from homology"/>
<dbReference type="CDD" id="cd00121">
    <property type="entry name" value="MATH"/>
    <property type="match status" value="1"/>
</dbReference>
<dbReference type="Proteomes" id="UP000243499">
    <property type="component" value="Chromosome 6"/>
</dbReference>
<dbReference type="Gene3D" id="1.25.40.420">
    <property type="match status" value="1"/>
</dbReference>
<evidence type="ECO:0000256" key="2">
    <source>
        <dbReference type="ARBA" id="ARBA00010846"/>
    </source>
</evidence>
<dbReference type="PROSITE" id="PS50097">
    <property type="entry name" value="BTB"/>
    <property type="match status" value="1"/>
</dbReference>
<dbReference type="AlphaFoldDB" id="A0A2S3I1V6"/>
<dbReference type="SMART" id="SM00225">
    <property type="entry name" value="BTB"/>
    <property type="match status" value="1"/>
</dbReference>
<sequence length="343" mass="38103">MPPSRRFFRLWAILCVVESSPCGDTDDGVDEYPGDGASKHRGMGHDKFVRSGTFSVGGHSWSIRFYPVYLELMKEGAKLVRASCDLSLINWSTGLPSLVHRTELRMFNYGDVSRYAPQTSFFKKRSELEASGCLQDDCLVIECIVTVVKEPRVSETKFLRNIEVPPSDIGEHLAELLEAEEGADHIGFALAMRSSVFKAELYGPMREGSTQQLVTIEDMQPAVFDALLHFIYTDSLLDNDDHGGDVHIEMIRHLVVAADRYAVDRLKLICQSILCQKIDVETVATTLALAYQHNCPRLTDACLEFITSSNAMDAVAATQGYKDLKTTCPSALADTFEKAMSLT</sequence>